<organism evidence="1 2">
    <name type="scientific">Candidatus Roizmanbacteria bacterium RIFCSPHIGHO2_02_FULL_38_11</name>
    <dbReference type="NCBI Taxonomy" id="1802039"/>
    <lineage>
        <taxon>Bacteria</taxon>
        <taxon>Candidatus Roizmaniibacteriota</taxon>
    </lineage>
</organism>
<dbReference type="EMBL" id="MFZO01000019">
    <property type="protein sequence ID" value="OGK25029.1"/>
    <property type="molecule type" value="Genomic_DNA"/>
</dbReference>
<dbReference type="Proteomes" id="UP000177913">
    <property type="component" value="Unassembled WGS sequence"/>
</dbReference>
<comment type="caution">
    <text evidence="1">The sequence shown here is derived from an EMBL/GenBank/DDBJ whole genome shotgun (WGS) entry which is preliminary data.</text>
</comment>
<protein>
    <recommendedName>
        <fullName evidence="3">HIT domain-containing protein</fullName>
    </recommendedName>
</protein>
<evidence type="ECO:0000313" key="1">
    <source>
        <dbReference type="EMBL" id="OGK25029.1"/>
    </source>
</evidence>
<dbReference type="Gene3D" id="3.30.428.10">
    <property type="entry name" value="HIT-like"/>
    <property type="match status" value="1"/>
</dbReference>
<sequence length="245" mass="27911">MSNRGKSEIGGCLFCHPENLPEEYTRHFPDYGLPSRLDLMPVIETETLLVKPDLVPVHPGGLHFLMIPKDHKLAYGEAANGSLQLVHDVGWIMRRLEQEFGTKFLYAEHGGGLPELGYEESKVQSVYHLHAHLVSADGFDLIRYMEDALRVNEGILEMTGNVDSDENPATEVAQFYTGHPYLYFQLGRRGLWVEDNGDIYPSQITQRNLSRFYGPEVDWKTIPQNSQMARFSAQRIMSLVSRCRI</sequence>
<reference evidence="1 2" key="1">
    <citation type="journal article" date="2016" name="Nat. Commun.">
        <title>Thousands of microbial genomes shed light on interconnected biogeochemical processes in an aquifer system.</title>
        <authorList>
            <person name="Anantharaman K."/>
            <person name="Brown C.T."/>
            <person name="Hug L.A."/>
            <person name="Sharon I."/>
            <person name="Castelle C.J."/>
            <person name="Probst A.J."/>
            <person name="Thomas B.C."/>
            <person name="Singh A."/>
            <person name="Wilkins M.J."/>
            <person name="Karaoz U."/>
            <person name="Brodie E.L."/>
            <person name="Williams K.H."/>
            <person name="Hubbard S.S."/>
            <person name="Banfield J.F."/>
        </authorList>
    </citation>
    <scope>NUCLEOTIDE SEQUENCE [LARGE SCALE GENOMIC DNA]</scope>
</reference>
<evidence type="ECO:0000313" key="2">
    <source>
        <dbReference type="Proteomes" id="UP000177913"/>
    </source>
</evidence>
<name>A0A1F7H185_9BACT</name>
<dbReference type="AlphaFoldDB" id="A0A1F7H185"/>
<proteinExistence type="predicted"/>
<gene>
    <name evidence="1" type="ORF">A3C25_03150</name>
</gene>
<evidence type="ECO:0008006" key="3">
    <source>
        <dbReference type="Google" id="ProtNLM"/>
    </source>
</evidence>
<accession>A0A1F7H185</accession>
<dbReference type="InterPro" id="IPR036265">
    <property type="entry name" value="HIT-like_sf"/>
</dbReference>
<dbReference type="SUPFAM" id="SSF54197">
    <property type="entry name" value="HIT-like"/>
    <property type="match status" value="1"/>
</dbReference>